<evidence type="ECO:0000256" key="2">
    <source>
        <dbReference type="ARBA" id="ARBA00022714"/>
    </source>
</evidence>
<sequence>MDREKLKADIKEIVEEWKTKEGNLIMILHKIENRYGYVPREVSFEISKLLDVPLARIYEVITFYNYFKLEPPGKHTVAVCMGTACYLKGGAELLSELEHILGVKEDETTKDGLFHLEIVRCLGCCGLAPVIKIDGKVFGELKKNDIIDILSHYTKQNGQMVSGVGSEVSGKP</sequence>
<dbReference type="GO" id="GO:0046872">
    <property type="term" value="F:metal ion binding"/>
    <property type="evidence" value="ECO:0007669"/>
    <property type="project" value="UniProtKB-KW"/>
</dbReference>
<dbReference type="GO" id="GO:0016491">
    <property type="term" value="F:oxidoreductase activity"/>
    <property type="evidence" value="ECO:0007669"/>
    <property type="project" value="InterPro"/>
</dbReference>
<gene>
    <name evidence="8" type="ORF">A3G33_07955</name>
</gene>
<dbReference type="Gene3D" id="1.10.10.1590">
    <property type="entry name" value="NADH-quinone oxidoreductase subunit E"/>
    <property type="match status" value="1"/>
</dbReference>
<dbReference type="CDD" id="cd03064">
    <property type="entry name" value="TRX_Fd_NuoE"/>
    <property type="match status" value="1"/>
</dbReference>
<dbReference type="PANTHER" id="PTHR43342:SF2">
    <property type="entry name" value="POTENTIAL NAD-REDUCING HYDROGENASE SUBUNIT"/>
    <property type="match status" value="1"/>
</dbReference>
<evidence type="ECO:0000313" key="9">
    <source>
        <dbReference type="Proteomes" id="UP000178187"/>
    </source>
</evidence>
<dbReference type="PIRSF" id="PIRSF000216">
    <property type="entry name" value="NADH_DH_24kDa"/>
    <property type="match status" value="1"/>
</dbReference>
<keyword evidence="5 7" id="KW-0411">Iron-sulfur</keyword>
<evidence type="ECO:0000256" key="6">
    <source>
        <dbReference type="ARBA" id="ARBA00034078"/>
    </source>
</evidence>
<evidence type="ECO:0000256" key="1">
    <source>
        <dbReference type="ARBA" id="ARBA00010643"/>
    </source>
</evidence>
<dbReference type="Proteomes" id="UP000178187">
    <property type="component" value="Unassembled WGS sequence"/>
</dbReference>
<dbReference type="PANTHER" id="PTHR43342">
    <property type="entry name" value="NADH-QUINONE OXIDOREDUCTASE, E SUBUNIT"/>
    <property type="match status" value="1"/>
</dbReference>
<keyword evidence="4 7" id="KW-0408">Iron</keyword>
<comment type="caution">
    <text evidence="8">The sequence shown here is derived from an EMBL/GenBank/DDBJ whole genome shotgun (WGS) entry which is preliminary data.</text>
</comment>
<feature type="binding site" evidence="7">
    <location>
        <position position="85"/>
    </location>
    <ligand>
        <name>[2Fe-2S] cluster</name>
        <dbReference type="ChEBI" id="CHEBI:190135"/>
    </ligand>
</feature>
<comment type="similarity">
    <text evidence="1">Belongs to the complex I 24 kDa subunit family.</text>
</comment>
<dbReference type="InterPro" id="IPR036249">
    <property type="entry name" value="Thioredoxin-like_sf"/>
</dbReference>
<feature type="binding site" evidence="7">
    <location>
        <position position="121"/>
    </location>
    <ligand>
        <name>[2Fe-2S] cluster</name>
        <dbReference type="ChEBI" id="CHEBI:190135"/>
    </ligand>
</feature>
<dbReference type="InterPro" id="IPR041921">
    <property type="entry name" value="NuoE_N"/>
</dbReference>
<dbReference type="GO" id="GO:0051537">
    <property type="term" value="F:2 iron, 2 sulfur cluster binding"/>
    <property type="evidence" value="ECO:0007669"/>
    <property type="project" value="UniProtKB-KW"/>
</dbReference>
<dbReference type="Pfam" id="PF01257">
    <property type="entry name" value="2Fe-2S_thioredx"/>
    <property type="match status" value="1"/>
</dbReference>
<dbReference type="EMBL" id="MHFR01000004">
    <property type="protein sequence ID" value="OGW99536.1"/>
    <property type="molecule type" value="Genomic_DNA"/>
</dbReference>
<accession>A0A1G1L320</accession>
<dbReference type="Gene3D" id="3.40.30.10">
    <property type="entry name" value="Glutaredoxin"/>
    <property type="match status" value="1"/>
</dbReference>
<dbReference type="SUPFAM" id="SSF52833">
    <property type="entry name" value="Thioredoxin-like"/>
    <property type="match status" value="1"/>
</dbReference>
<name>A0A1G1L320_9BACT</name>
<dbReference type="InterPro" id="IPR002023">
    <property type="entry name" value="NuoE-like"/>
</dbReference>
<organism evidence="8 9">
    <name type="scientific">Candidatus Danuiimicrobium aquiferis</name>
    <dbReference type="NCBI Taxonomy" id="1801832"/>
    <lineage>
        <taxon>Bacteria</taxon>
        <taxon>Pseudomonadati</taxon>
        <taxon>Candidatus Omnitrophota</taxon>
        <taxon>Candidatus Danuiimicrobium</taxon>
    </lineage>
</organism>
<dbReference type="InterPro" id="IPR042128">
    <property type="entry name" value="NuoE_dom"/>
</dbReference>
<comment type="cofactor">
    <cofactor evidence="7">
        <name>[2Fe-2S] cluster</name>
        <dbReference type="ChEBI" id="CHEBI:190135"/>
    </cofactor>
    <text evidence="7">Binds 1 [2Fe-2S] cluster.</text>
</comment>
<protein>
    <submittedName>
        <fullName evidence="8">NADH dehydrogenase</fullName>
    </submittedName>
</protein>
<evidence type="ECO:0000313" key="8">
    <source>
        <dbReference type="EMBL" id="OGW99536.1"/>
    </source>
</evidence>
<evidence type="ECO:0000256" key="3">
    <source>
        <dbReference type="ARBA" id="ARBA00022723"/>
    </source>
</evidence>
<feature type="binding site" evidence="7">
    <location>
        <position position="80"/>
    </location>
    <ligand>
        <name>[2Fe-2S] cluster</name>
        <dbReference type="ChEBI" id="CHEBI:190135"/>
    </ligand>
</feature>
<dbReference type="InterPro" id="IPR028431">
    <property type="entry name" value="NADP_DH_HndA-like"/>
</dbReference>
<keyword evidence="3 7" id="KW-0479">Metal-binding</keyword>
<comment type="cofactor">
    <cofactor evidence="6">
        <name>[2Fe-2S] cluster</name>
        <dbReference type="ChEBI" id="CHEBI:190135"/>
    </cofactor>
</comment>
<dbReference type="AlphaFoldDB" id="A0A1G1L320"/>
<feature type="binding site" evidence="7">
    <location>
        <position position="125"/>
    </location>
    <ligand>
        <name>[2Fe-2S] cluster</name>
        <dbReference type="ChEBI" id="CHEBI:190135"/>
    </ligand>
</feature>
<keyword evidence="2 7" id="KW-0001">2Fe-2S</keyword>
<proteinExistence type="inferred from homology"/>
<reference evidence="8 9" key="1">
    <citation type="journal article" date="2016" name="Nat. Commun.">
        <title>Thousands of microbial genomes shed light on interconnected biogeochemical processes in an aquifer system.</title>
        <authorList>
            <person name="Anantharaman K."/>
            <person name="Brown C.T."/>
            <person name="Hug L.A."/>
            <person name="Sharon I."/>
            <person name="Castelle C.J."/>
            <person name="Probst A.J."/>
            <person name="Thomas B.C."/>
            <person name="Singh A."/>
            <person name="Wilkins M.J."/>
            <person name="Karaoz U."/>
            <person name="Brodie E.L."/>
            <person name="Williams K.H."/>
            <person name="Hubbard S.S."/>
            <person name="Banfield J.F."/>
        </authorList>
    </citation>
    <scope>NUCLEOTIDE SEQUENCE [LARGE SCALE GENOMIC DNA]</scope>
</reference>
<evidence type="ECO:0000256" key="5">
    <source>
        <dbReference type="ARBA" id="ARBA00023014"/>
    </source>
</evidence>
<evidence type="ECO:0000256" key="7">
    <source>
        <dbReference type="PIRSR" id="PIRSR000216-1"/>
    </source>
</evidence>
<evidence type="ECO:0000256" key="4">
    <source>
        <dbReference type="ARBA" id="ARBA00023004"/>
    </source>
</evidence>